<feature type="transmembrane region" description="Helical" evidence="1">
    <location>
        <begin position="40"/>
        <end position="61"/>
    </location>
</feature>
<protein>
    <submittedName>
        <fullName evidence="2">Phosphate/sulfate permease</fullName>
    </submittedName>
</protein>
<keyword evidence="1" id="KW-1133">Transmembrane helix</keyword>
<dbReference type="Proteomes" id="UP000529795">
    <property type="component" value="Unassembled WGS sequence"/>
</dbReference>
<keyword evidence="1" id="KW-0812">Transmembrane</keyword>
<evidence type="ECO:0000256" key="1">
    <source>
        <dbReference type="SAM" id="Phobius"/>
    </source>
</evidence>
<dbReference type="EMBL" id="JACIEV010000002">
    <property type="protein sequence ID" value="MBB4152884.1"/>
    <property type="molecule type" value="Genomic_DNA"/>
</dbReference>
<evidence type="ECO:0000313" key="3">
    <source>
        <dbReference type="Proteomes" id="UP000529795"/>
    </source>
</evidence>
<dbReference type="RefSeq" id="WP_183982580.1">
    <property type="nucleotide sequence ID" value="NZ_JACIEV010000002.1"/>
</dbReference>
<reference evidence="2 3" key="1">
    <citation type="submission" date="2020-08" db="EMBL/GenBank/DDBJ databases">
        <title>Genomic Encyclopedia of Type Strains, Phase IV (KMG-IV): sequencing the most valuable type-strain genomes for metagenomic binning, comparative biology and taxonomic classification.</title>
        <authorList>
            <person name="Goeker M."/>
        </authorList>
    </citation>
    <scope>NUCLEOTIDE SEQUENCE [LARGE SCALE GENOMIC DNA]</scope>
    <source>
        <strain evidence="2 3">YC6723</strain>
    </source>
</reference>
<sequence>MDFLALLKTRTGLAQLVALACAALAAIGVLPASINQATQAAIVATGLLVLNAVTLVARFHTGDDGVIEWYQSKTIVTQVVAAVFAVLAFFGCLPADLDQAGVVAGVMGAVALINLVLRKTTTAAIG</sequence>
<proteinExistence type="predicted"/>
<evidence type="ECO:0000313" key="2">
    <source>
        <dbReference type="EMBL" id="MBB4152884.1"/>
    </source>
</evidence>
<name>A0A840FAS8_9SPHN</name>
<gene>
    <name evidence="2" type="ORF">GGQ80_000772</name>
</gene>
<keyword evidence="1" id="KW-0472">Membrane</keyword>
<feature type="transmembrane region" description="Helical" evidence="1">
    <location>
        <begin position="12"/>
        <end position="34"/>
    </location>
</feature>
<dbReference type="AlphaFoldDB" id="A0A840FAS8"/>
<feature type="transmembrane region" description="Helical" evidence="1">
    <location>
        <begin position="99"/>
        <end position="117"/>
    </location>
</feature>
<feature type="transmembrane region" description="Helical" evidence="1">
    <location>
        <begin position="73"/>
        <end position="93"/>
    </location>
</feature>
<keyword evidence="3" id="KW-1185">Reference proteome</keyword>
<accession>A0A840FAS8</accession>
<organism evidence="2 3">
    <name type="scientific">Sphingomonas jinjuensis</name>
    <dbReference type="NCBI Taxonomy" id="535907"/>
    <lineage>
        <taxon>Bacteria</taxon>
        <taxon>Pseudomonadati</taxon>
        <taxon>Pseudomonadota</taxon>
        <taxon>Alphaproteobacteria</taxon>
        <taxon>Sphingomonadales</taxon>
        <taxon>Sphingomonadaceae</taxon>
        <taxon>Sphingomonas</taxon>
    </lineage>
</organism>
<comment type="caution">
    <text evidence="2">The sequence shown here is derived from an EMBL/GenBank/DDBJ whole genome shotgun (WGS) entry which is preliminary data.</text>
</comment>